<name>A0ABU5JLV6_9ACTN</name>
<proteinExistence type="predicted"/>
<evidence type="ECO:0000313" key="2">
    <source>
        <dbReference type="Proteomes" id="UP001290101"/>
    </source>
</evidence>
<dbReference type="Proteomes" id="UP001290101">
    <property type="component" value="Unassembled WGS sequence"/>
</dbReference>
<dbReference type="EMBL" id="JAXOTQ010000045">
    <property type="protein sequence ID" value="MDZ5493354.1"/>
    <property type="molecule type" value="Genomic_DNA"/>
</dbReference>
<protein>
    <submittedName>
        <fullName evidence="1">Uncharacterized protein</fullName>
    </submittedName>
</protein>
<keyword evidence="2" id="KW-1185">Reference proteome</keyword>
<organism evidence="1 2">
    <name type="scientific">Micromonospora sicca</name>
    <dbReference type="NCBI Taxonomy" id="2202420"/>
    <lineage>
        <taxon>Bacteria</taxon>
        <taxon>Bacillati</taxon>
        <taxon>Actinomycetota</taxon>
        <taxon>Actinomycetes</taxon>
        <taxon>Micromonosporales</taxon>
        <taxon>Micromonosporaceae</taxon>
        <taxon>Micromonospora</taxon>
    </lineage>
</organism>
<evidence type="ECO:0000313" key="1">
    <source>
        <dbReference type="EMBL" id="MDZ5493354.1"/>
    </source>
</evidence>
<gene>
    <name evidence="1" type="ORF">U2F25_28450</name>
</gene>
<sequence length="74" mass="7858">MEKIAPLSNRHGACGEVHCLIQAFNQEGVSGIYGGTMRSVQVRSQQSGGDAHGTPIDPCPDYCTPLLGRLGINF</sequence>
<dbReference type="RefSeq" id="WP_322442951.1">
    <property type="nucleotide sequence ID" value="NZ_JAXOTQ010000045.1"/>
</dbReference>
<reference evidence="1 2" key="1">
    <citation type="submission" date="2023-12" db="EMBL/GenBank/DDBJ databases">
        <title>Micromonospora sp. nov., isolated from Atacama Desert.</title>
        <authorList>
            <person name="Carro L."/>
            <person name="Golinska P."/>
            <person name="Klenk H.-P."/>
            <person name="Goodfellow M."/>
        </authorList>
    </citation>
    <scope>NUCLEOTIDE SEQUENCE [LARGE SCALE GENOMIC DNA]</scope>
    <source>
        <strain evidence="1 2">4G53</strain>
    </source>
</reference>
<comment type="caution">
    <text evidence="1">The sequence shown here is derived from an EMBL/GenBank/DDBJ whole genome shotgun (WGS) entry which is preliminary data.</text>
</comment>
<accession>A0ABU5JLV6</accession>